<keyword evidence="6" id="KW-0326">Glycosidase</keyword>
<dbReference type="RefSeq" id="WP_052956092.1">
    <property type="nucleotide sequence ID" value="NZ_BBWV01000004.1"/>
</dbReference>
<comment type="caution">
    <text evidence="9">The sequence shown here is derived from an EMBL/GenBank/DDBJ whole genome shotgun (WGS) entry which is preliminary data.</text>
</comment>
<dbReference type="SUPFAM" id="SSF51445">
    <property type="entry name" value="(Trans)glycosidases"/>
    <property type="match status" value="1"/>
</dbReference>
<evidence type="ECO:0000313" key="9">
    <source>
        <dbReference type="EMBL" id="GAO45244.1"/>
    </source>
</evidence>
<dbReference type="InterPro" id="IPR013780">
    <property type="entry name" value="Glyco_hydro_b"/>
</dbReference>
<name>A0A0E9N5Z2_9BACT</name>
<dbReference type="SMART" id="SM00758">
    <property type="entry name" value="PA14"/>
    <property type="match status" value="1"/>
</dbReference>
<dbReference type="GO" id="GO:0016139">
    <property type="term" value="P:glycoside catabolic process"/>
    <property type="evidence" value="ECO:0007669"/>
    <property type="project" value="TreeGrafter"/>
</dbReference>
<dbReference type="Pfam" id="PF07691">
    <property type="entry name" value="PA14"/>
    <property type="match status" value="1"/>
</dbReference>
<evidence type="ECO:0000256" key="6">
    <source>
        <dbReference type="ARBA" id="ARBA00023295"/>
    </source>
</evidence>
<keyword evidence="10" id="KW-1185">Reference proteome</keyword>
<dbReference type="PROSITE" id="PS51820">
    <property type="entry name" value="PA14"/>
    <property type="match status" value="1"/>
</dbReference>
<feature type="signal peptide" evidence="7">
    <location>
        <begin position="1"/>
        <end position="19"/>
    </location>
</feature>
<dbReference type="Pfam" id="PF16757">
    <property type="entry name" value="Fucosidase_C"/>
    <property type="match status" value="1"/>
</dbReference>
<proteinExistence type="inferred from homology"/>
<evidence type="ECO:0000256" key="7">
    <source>
        <dbReference type="SAM" id="SignalP"/>
    </source>
</evidence>
<dbReference type="GO" id="GO:0004560">
    <property type="term" value="F:alpha-L-fucosidase activity"/>
    <property type="evidence" value="ECO:0007669"/>
    <property type="project" value="InterPro"/>
</dbReference>
<dbReference type="InterPro" id="IPR026876">
    <property type="entry name" value="Fn3_assoc_repeat"/>
</dbReference>
<sequence>MNKSLQALLVTACLSTAHAVTGQTHSASHTSATTFQPTWESLDRKQVPEWFTEARFGIFIHWGVYSVPGWSSKGQYAEWYQNGLMNGDTARIRFHREKFGDRTYYDLANDFKAELFNADEWAKLFEASGAKYIVLTSKHHDGYCLWPNTNANQTWGFPWNAAVVGPKRDLIGELFSAVRKTSVHPGVYYSLYEWFNPLWKKDHAAYARDHAWPQMKELITKYQPEVLWTDGEWDASAETWKSREFLAWLYNESAVKDKIVTNDRWGSDIRFHHGMVYTPEYQPDLGFDNHAWEESRGMGMSYGYNREEDAWDYQTPTSLVMSLVDKVSRGGNFLLDIGPDEHGKIPPIMQERLLQMGQWMKTNGEAVYGCGAWRKNRQNDLYFTYNAKANDLFITFAKYPSGGKLVLENLAIPAGTEISLLGKRKPVSATQEGENAVLTLPAYDPNDFAAPYAYTVCIKNFGKFASKPVLQADYTKDPLSPRVSLTAPGPGEIRYTIDGSVPASTSTLYKAPFVLEKTTTVQAAVFQPELLPGTLLSEKVTRYEWMPARNPGKLAKGLKYIYTQPDVKADFQVILDAVPAAAGTAMSINNSYKKRKSNFGLVFEGFVDVPKNGIYNFYLTSDDGSRLMIDGVEIIDNGGEHGSLEKQGKAALKKGKHFIRILYFDCAGDNELKLTWQLPGQPKTEIPSNRLFHNAE</sequence>
<evidence type="ECO:0000256" key="4">
    <source>
        <dbReference type="ARBA" id="ARBA00022729"/>
    </source>
</evidence>
<dbReference type="SUPFAM" id="SSF56988">
    <property type="entry name" value="Anthrax protective antigen"/>
    <property type="match status" value="1"/>
</dbReference>
<dbReference type="InterPro" id="IPR011658">
    <property type="entry name" value="PA14_dom"/>
</dbReference>
<comment type="similarity">
    <text evidence="2">Belongs to the glycosyl hydrolase 29 family.</text>
</comment>
<dbReference type="GO" id="GO:0006004">
    <property type="term" value="P:fucose metabolic process"/>
    <property type="evidence" value="ECO:0007669"/>
    <property type="project" value="InterPro"/>
</dbReference>
<dbReference type="OrthoDB" id="107551at2"/>
<dbReference type="GO" id="GO:0005764">
    <property type="term" value="C:lysosome"/>
    <property type="evidence" value="ECO:0007669"/>
    <property type="project" value="TreeGrafter"/>
</dbReference>
<feature type="domain" description="PA14" evidence="8">
    <location>
        <begin position="553"/>
        <end position="690"/>
    </location>
</feature>
<comment type="function">
    <text evidence="1">Alpha-L-fucosidase is responsible for hydrolyzing the alpha-1,6-linked fucose joined to the reducing-end N-acetylglucosamine of the carbohydrate moieties of glycoproteins.</text>
</comment>
<reference evidence="9 10" key="1">
    <citation type="submission" date="2015-04" db="EMBL/GenBank/DDBJ databases">
        <title>Whole genome shotgun sequence of Flavihumibacter petaseus NBRC 106054.</title>
        <authorList>
            <person name="Miyazawa S."/>
            <person name="Hosoyama A."/>
            <person name="Hashimoto M."/>
            <person name="Noguchi M."/>
            <person name="Tsuchikane K."/>
            <person name="Ohji S."/>
            <person name="Yamazoe A."/>
            <person name="Ichikawa N."/>
            <person name="Kimura A."/>
            <person name="Fujita N."/>
        </authorList>
    </citation>
    <scope>NUCLEOTIDE SEQUENCE [LARGE SCALE GENOMIC DNA]</scope>
    <source>
        <strain evidence="9 10">NBRC 106054</strain>
    </source>
</reference>
<dbReference type="PANTHER" id="PTHR10030">
    <property type="entry name" value="ALPHA-L-FUCOSIDASE"/>
    <property type="match status" value="1"/>
</dbReference>
<dbReference type="Pfam" id="PF01120">
    <property type="entry name" value="Alpha_L_fucos"/>
    <property type="match status" value="1"/>
</dbReference>
<dbReference type="InterPro" id="IPR031919">
    <property type="entry name" value="Fucosidase_C"/>
</dbReference>
<keyword evidence="4 7" id="KW-0732">Signal</keyword>
<gene>
    <name evidence="9" type="ORF">FPE01S_04_04880</name>
</gene>
<dbReference type="Proteomes" id="UP000033121">
    <property type="component" value="Unassembled WGS sequence"/>
</dbReference>
<organism evidence="9 10">
    <name type="scientific">Flavihumibacter petaseus NBRC 106054</name>
    <dbReference type="NCBI Taxonomy" id="1220578"/>
    <lineage>
        <taxon>Bacteria</taxon>
        <taxon>Pseudomonadati</taxon>
        <taxon>Bacteroidota</taxon>
        <taxon>Chitinophagia</taxon>
        <taxon>Chitinophagales</taxon>
        <taxon>Chitinophagaceae</taxon>
        <taxon>Flavihumibacter</taxon>
    </lineage>
</organism>
<dbReference type="Gene3D" id="2.60.40.1180">
    <property type="entry name" value="Golgi alpha-mannosidase II"/>
    <property type="match status" value="1"/>
</dbReference>
<evidence type="ECO:0000256" key="1">
    <source>
        <dbReference type="ARBA" id="ARBA00004071"/>
    </source>
</evidence>
<dbReference type="SMART" id="SM00812">
    <property type="entry name" value="Alpha_L_fucos"/>
    <property type="match status" value="1"/>
</dbReference>
<evidence type="ECO:0000259" key="8">
    <source>
        <dbReference type="PROSITE" id="PS51820"/>
    </source>
</evidence>
<dbReference type="PANTHER" id="PTHR10030:SF37">
    <property type="entry name" value="ALPHA-L-FUCOSIDASE-RELATED"/>
    <property type="match status" value="1"/>
</dbReference>
<dbReference type="InterPro" id="IPR017853">
    <property type="entry name" value="GH"/>
</dbReference>
<protein>
    <recommendedName>
        <fullName evidence="3">alpha-L-fucosidase</fullName>
        <ecNumber evidence="3">3.2.1.51</ecNumber>
    </recommendedName>
</protein>
<dbReference type="EC" id="3.2.1.51" evidence="3"/>
<dbReference type="EMBL" id="BBWV01000004">
    <property type="protein sequence ID" value="GAO45244.1"/>
    <property type="molecule type" value="Genomic_DNA"/>
</dbReference>
<evidence type="ECO:0000313" key="10">
    <source>
        <dbReference type="Proteomes" id="UP000033121"/>
    </source>
</evidence>
<dbReference type="InterPro" id="IPR057739">
    <property type="entry name" value="Glyco_hydro_29_N"/>
</dbReference>
<feature type="chain" id="PRO_5002429987" description="alpha-L-fucosidase" evidence="7">
    <location>
        <begin position="20"/>
        <end position="696"/>
    </location>
</feature>
<dbReference type="Gene3D" id="3.20.20.80">
    <property type="entry name" value="Glycosidases"/>
    <property type="match status" value="1"/>
</dbReference>
<dbReference type="PRINTS" id="PR00741">
    <property type="entry name" value="GLHYDRLASE29"/>
</dbReference>
<evidence type="ECO:0000256" key="5">
    <source>
        <dbReference type="ARBA" id="ARBA00022801"/>
    </source>
</evidence>
<evidence type="ECO:0000256" key="2">
    <source>
        <dbReference type="ARBA" id="ARBA00007951"/>
    </source>
</evidence>
<dbReference type="Gene3D" id="3.90.182.10">
    <property type="entry name" value="Toxin - Anthrax Protective Antigen,domain 1"/>
    <property type="match status" value="1"/>
</dbReference>
<keyword evidence="5" id="KW-0378">Hydrolase</keyword>
<dbReference type="AlphaFoldDB" id="A0A0E9N5Z2"/>
<dbReference type="InterPro" id="IPR037524">
    <property type="entry name" value="PA14/GLEYA"/>
</dbReference>
<dbReference type="Pfam" id="PF13287">
    <property type="entry name" value="Fn3_assoc"/>
    <property type="match status" value="1"/>
</dbReference>
<dbReference type="STRING" id="1220578.FPE01S_04_04880"/>
<dbReference type="InterPro" id="IPR016286">
    <property type="entry name" value="FUC_metazoa-typ"/>
</dbReference>
<evidence type="ECO:0000256" key="3">
    <source>
        <dbReference type="ARBA" id="ARBA00012662"/>
    </source>
</evidence>
<dbReference type="InterPro" id="IPR000933">
    <property type="entry name" value="Glyco_hydro_29"/>
</dbReference>
<accession>A0A0E9N5Z2</accession>